<feature type="transmembrane region" description="Helical" evidence="6">
    <location>
        <begin position="183"/>
        <end position="202"/>
    </location>
</feature>
<feature type="transmembrane region" description="Helical" evidence="6">
    <location>
        <begin position="358"/>
        <end position="379"/>
    </location>
</feature>
<evidence type="ECO:0000313" key="7">
    <source>
        <dbReference type="EMBL" id="SHF15752.1"/>
    </source>
</evidence>
<evidence type="ECO:0000313" key="8">
    <source>
        <dbReference type="Proteomes" id="UP000184035"/>
    </source>
</evidence>
<sequence length="487" mass="56316">MNKERSFLKIGLVYVIGQLLSKAISFIMLPIYTRELGAMEFGKLSLADTVMDFISVFLIVTIFSGYTRFYRDYKKEDRGRLRNTAITFAIFLLVIDILFFLIFGKIIASKVLNFDNSYYMFFLIFLRGIISQFISLLICDYTLKYEAKKIVIVNLVMLVLNITFVIILVVVKRQGIFGVYKGYIYGSAIILVYLIIKNIKTFKLELDKSMLKKMVVFSGGLIPSGISGTILNLADRYFLTSYEGFVQTGIYSIGYKIGMLINPIFIAPFTSIFVPYKFQIYKSKESHEKINKMFKIYNIVGVFIVLAITLYSKFFIYIFATSEYMAAYNIISLILFSYFLYGKAEFYTIGMQIANKTYLDAIVMGIGGVINIILNIILIPKIGMYGAAISTLFSYGIMNSLYNYISQKMYSIKFNNFISIKVYFIYGFIFLLYKILSFINKNLIIEFIVNIFLLAMYIFICIKLKLISYEILLHYINRVKNKLFKCN</sequence>
<proteinExistence type="predicted"/>
<feature type="transmembrane region" description="Helical" evidence="6">
    <location>
        <begin position="417"/>
        <end position="436"/>
    </location>
</feature>
<feature type="transmembrane region" description="Helical" evidence="6">
    <location>
        <begin position="12"/>
        <end position="32"/>
    </location>
</feature>
<keyword evidence="4 6" id="KW-1133">Transmembrane helix</keyword>
<feature type="transmembrane region" description="Helical" evidence="6">
    <location>
        <begin position="442"/>
        <end position="462"/>
    </location>
</feature>
<feature type="transmembrane region" description="Helical" evidence="6">
    <location>
        <begin position="151"/>
        <end position="171"/>
    </location>
</feature>
<dbReference type="RefSeq" id="WP_072897790.1">
    <property type="nucleotide sequence ID" value="NZ_FQVM01000042.1"/>
</dbReference>
<reference evidence="7 8" key="1">
    <citation type="submission" date="2016-11" db="EMBL/GenBank/DDBJ databases">
        <authorList>
            <person name="Jaros S."/>
            <person name="Januszkiewicz K."/>
            <person name="Wedrychowicz H."/>
        </authorList>
    </citation>
    <scope>NUCLEOTIDE SEQUENCE [LARGE SCALE GENOMIC DNA]</scope>
    <source>
        <strain evidence="7 8">DSM 2631</strain>
    </source>
</reference>
<evidence type="ECO:0000256" key="1">
    <source>
        <dbReference type="ARBA" id="ARBA00004651"/>
    </source>
</evidence>
<evidence type="ECO:0000256" key="3">
    <source>
        <dbReference type="ARBA" id="ARBA00022692"/>
    </source>
</evidence>
<keyword evidence="8" id="KW-1185">Reference proteome</keyword>
<dbReference type="AlphaFoldDB" id="A0A1M4ZD91"/>
<name>A0A1M4ZD91_9CLOT</name>
<feature type="transmembrane region" description="Helical" evidence="6">
    <location>
        <begin position="253"/>
        <end position="276"/>
    </location>
</feature>
<gene>
    <name evidence="7" type="ORF">SAMN05443638_1425</name>
</gene>
<dbReference type="PANTHER" id="PTHR30250:SF11">
    <property type="entry name" value="O-ANTIGEN TRANSPORTER-RELATED"/>
    <property type="match status" value="1"/>
</dbReference>
<dbReference type="Proteomes" id="UP000184035">
    <property type="component" value="Unassembled WGS sequence"/>
</dbReference>
<keyword evidence="2" id="KW-1003">Cell membrane</keyword>
<feature type="transmembrane region" description="Helical" evidence="6">
    <location>
        <begin position="44"/>
        <end position="64"/>
    </location>
</feature>
<accession>A0A1M4ZD91</accession>
<feature type="transmembrane region" description="Helical" evidence="6">
    <location>
        <begin position="326"/>
        <end position="346"/>
    </location>
</feature>
<evidence type="ECO:0000256" key="6">
    <source>
        <dbReference type="SAM" id="Phobius"/>
    </source>
</evidence>
<comment type="subcellular location">
    <subcellularLocation>
        <location evidence="1">Cell membrane</location>
        <topology evidence="1">Multi-pass membrane protein</topology>
    </subcellularLocation>
</comment>
<dbReference type="InterPro" id="IPR050833">
    <property type="entry name" value="Poly_Biosynth_Transport"/>
</dbReference>
<dbReference type="STRING" id="1533.SAMN05443638_1425"/>
<feature type="transmembrane region" description="Helical" evidence="6">
    <location>
        <begin position="214"/>
        <end position="233"/>
    </location>
</feature>
<dbReference type="InterPro" id="IPR002797">
    <property type="entry name" value="Polysacc_synth"/>
</dbReference>
<protein>
    <submittedName>
        <fullName evidence="7">Membrane protein involved in the export of O-antigen and teichoic acid</fullName>
    </submittedName>
</protein>
<keyword evidence="3 6" id="KW-0812">Transmembrane</keyword>
<dbReference type="OrthoDB" id="371333at2"/>
<dbReference type="GO" id="GO:0005886">
    <property type="term" value="C:plasma membrane"/>
    <property type="evidence" value="ECO:0007669"/>
    <property type="project" value="UniProtKB-SubCell"/>
</dbReference>
<feature type="transmembrane region" description="Helical" evidence="6">
    <location>
        <begin position="119"/>
        <end position="139"/>
    </location>
</feature>
<dbReference type="Pfam" id="PF01943">
    <property type="entry name" value="Polysacc_synt"/>
    <property type="match status" value="1"/>
</dbReference>
<organism evidence="7 8">
    <name type="scientific">Clostridium fallax</name>
    <dbReference type="NCBI Taxonomy" id="1533"/>
    <lineage>
        <taxon>Bacteria</taxon>
        <taxon>Bacillati</taxon>
        <taxon>Bacillota</taxon>
        <taxon>Clostridia</taxon>
        <taxon>Eubacteriales</taxon>
        <taxon>Clostridiaceae</taxon>
        <taxon>Clostridium</taxon>
    </lineage>
</organism>
<dbReference type="EMBL" id="FQVM01000042">
    <property type="protein sequence ID" value="SHF15752.1"/>
    <property type="molecule type" value="Genomic_DNA"/>
</dbReference>
<feature type="transmembrane region" description="Helical" evidence="6">
    <location>
        <begin position="296"/>
        <end position="320"/>
    </location>
</feature>
<evidence type="ECO:0000256" key="5">
    <source>
        <dbReference type="ARBA" id="ARBA00023136"/>
    </source>
</evidence>
<dbReference type="PANTHER" id="PTHR30250">
    <property type="entry name" value="PST FAMILY PREDICTED COLANIC ACID TRANSPORTER"/>
    <property type="match status" value="1"/>
</dbReference>
<keyword evidence="5 6" id="KW-0472">Membrane</keyword>
<evidence type="ECO:0000256" key="4">
    <source>
        <dbReference type="ARBA" id="ARBA00022989"/>
    </source>
</evidence>
<evidence type="ECO:0000256" key="2">
    <source>
        <dbReference type="ARBA" id="ARBA00022475"/>
    </source>
</evidence>
<feature type="transmembrane region" description="Helical" evidence="6">
    <location>
        <begin position="385"/>
        <end position="405"/>
    </location>
</feature>
<feature type="transmembrane region" description="Helical" evidence="6">
    <location>
        <begin position="85"/>
        <end position="107"/>
    </location>
</feature>